<keyword evidence="1" id="KW-0328">Glycosyltransferase</keyword>
<feature type="binding site" evidence="3">
    <location>
        <position position="142"/>
    </location>
    <ligand>
        <name>substrate</name>
    </ligand>
</feature>
<keyword evidence="2" id="KW-0808">Transferase</keyword>
<dbReference type="InterPro" id="IPR033746">
    <property type="entry name" value="GGa_phosphorylase"/>
</dbReference>
<dbReference type="CDD" id="cd11356">
    <property type="entry name" value="AmyAc_Sucrose_phosphorylase-like_1"/>
    <property type="match status" value="1"/>
</dbReference>
<dbReference type="GO" id="GO:0016757">
    <property type="term" value="F:glycosyltransferase activity"/>
    <property type="evidence" value="ECO:0007669"/>
    <property type="project" value="UniProtKB-KW"/>
</dbReference>
<dbReference type="InterPro" id="IPR017853">
    <property type="entry name" value="GH"/>
</dbReference>
<organism evidence="5 6">
    <name type="scientific">Pontiella sulfatireligans</name>
    <dbReference type="NCBI Taxonomy" id="2750658"/>
    <lineage>
        <taxon>Bacteria</taxon>
        <taxon>Pseudomonadati</taxon>
        <taxon>Kiritimatiellota</taxon>
        <taxon>Kiritimatiellia</taxon>
        <taxon>Kiritimatiellales</taxon>
        <taxon>Pontiellaceae</taxon>
        <taxon>Pontiella</taxon>
    </lineage>
</organism>
<dbReference type="Gene3D" id="3.20.20.80">
    <property type="entry name" value="Glycosidases"/>
    <property type="match status" value="1"/>
</dbReference>
<evidence type="ECO:0000313" key="6">
    <source>
        <dbReference type="Proteomes" id="UP000346198"/>
    </source>
</evidence>
<name>A0A6C2UGV8_9BACT</name>
<dbReference type="Pfam" id="PF00128">
    <property type="entry name" value="Alpha-amylase"/>
    <property type="match status" value="1"/>
</dbReference>
<feature type="binding site" evidence="3">
    <location>
        <begin position="344"/>
        <end position="345"/>
    </location>
    <ligand>
        <name>substrate</name>
    </ligand>
</feature>
<accession>A0A6C2UGV8</accession>
<feature type="binding site" evidence="3">
    <location>
        <begin position="235"/>
        <end position="237"/>
    </location>
    <ligand>
        <name>substrate</name>
    </ligand>
</feature>
<sequence>MIKSLDIHALERMRTRFNRLYGPSKVEHLLERIVALIGRYGVGLEGYSDVGLWDETTSVLITYGDMVQHEGEPPLQVLKRFADRHLSGAIDTVHILPFCPYSSDDGFSVIDYRAVDLNLGTWNDVQDIGSNFRLMYDLVLNHCSRKSKWFADYVAYIAPYRDFFIEADPEADFSAVTRPRALPLLTPVHTQHGDTHVWTTFSDDQMDLNFANPDVLFEFLDILLYYISTGSTIIRLDAIAYLWKKIGTSCIHLEQTHEVVKLMRDLLDMVAPNVVLLTETNVPHEENISYFGQGDEAHMVYQFSLPPLLLHGLLNGNSTFLTNWAASLNDLPEKCTYFNFTASHDGIGVRPLQGIVPNEELNKLADRVKELGGHVSSKANSDGTESPYELNITYFDALGDNPETVTDLHLARFLCSQTVAMELRGVSAVYFHSLTATRNNYAGVEETGRARTINRLKWNEDELEAQLADPRSPGARVIKEYTRRLQQRAQHKVFHPDAAQQIVNLGPEWFVVEREWNGERVVCISNFTDQYQELKIDDRLDRLNQADACSDILTGRRYMGQGKVIPFDAYQTVWLQL</sequence>
<evidence type="ECO:0000256" key="3">
    <source>
        <dbReference type="PIRSR" id="PIRSR003059-2"/>
    </source>
</evidence>
<evidence type="ECO:0000256" key="2">
    <source>
        <dbReference type="ARBA" id="ARBA00022679"/>
    </source>
</evidence>
<dbReference type="PANTHER" id="PTHR38784:SF1">
    <property type="entry name" value="SUCROSE PHOSPHORYLASE"/>
    <property type="match status" value="1"/>
</dbReference>
<reference evidence="5 6" key="1">
    <citation type="submission" date="2019-04" db="EMBL/GenBank/DDBJ databases">
        <authorList>
            <person name="Van Vliet M D."/>
        </authorList>
    </citation>
    <scope>NUCLEOTIDE SEQUENCE [LARGE SCALE GENOMIC DNA]</scope>
    <source>
        <strain evidence="5 6">F21</strain>
    </source>
</reference>
<dbReference type="Gene3D" id="3.90.400.10">
    <property type="entry name" value="Oligo-1,6-glucosidase, Domain 2"/>
    <property type="match status" value="1"/>
</dbReference>
<dbReference type="AlphaFoldDB" id="A0A6C2UGV8"/>
<dbReference type="InterPro" id="IPR016377">
    <property type="entry name" value="Sucrose_GGa_phosphorylase-rel"/>
</dbReference>
<protein>
    <submittedName>
        <fullName evidence="5">Sucrose phosphorylase</fullName>
    </submittedName>
</protein>
<keyword evidence="6" id="KW-1185">Reference proteome</keyword>
<dbReference type="RefSeq" id="WP_136060816.1">
    <property type="nucleotide sequence ID" value="NZ_CAAHFH010000001.1"/>
</dbReference>
<dbReference type="EMBL" id="CAAHFH010000001">
    <property type="protein sequence ID" value="VGO19420.1"/>
    <property type="molecule type" value="Genomic_DNA"/>
</dbReference>
<dbReference type="SMART" id="SM00642">
    <property type="entry name" value="Aamy"/>
    <property type="match status" value="1"/>
</dbReference>
<dbReference type="PIRSF" id="PIRSF003059">
    <property type="entry name" value="Sucrose_phosphorylase"/>
    <property type="match status" value="1"/>
</dbReference>
<evidence type="ECO:0000313" key="5">
    <source>
        <dbReference type="EMBL" id="VGO19420.1"/>
    </source>
</evidence>
<evidence type="ECO:0000259" key="4">
    <source>
        <dbReference type="SMART" id="SM00642"/>
    </source>
</evidence>
<evidence type="ECO:0000256" key="1">
    <source>
        <dbReference type="ARBA" id="ARBA00022676"/>
    </source>
</evidence>
<dbReference type="InterPro" id="IPR045857">
    <property type="entry name" value="O16G_dom_2"/>
</dbReference>
<dbReference type="Proteomes" id="UP000346198">
    <property type="component" value="Unassembled WGS sequence"/>
</dbReference>
<dbReference type="PANTHER" id="PTHR38784">
    <property type="entry name" value="SUCROSE PHOSPHORYLASE"/>
    <property type="match status" value="1"/>
</dbReference>
<gene>
    <name evidence="5" type="primary">gtfA</name>
    <name evidence="5" type="ORF">SCARR_01478</name>
</gene>
<dbReference type="SUPFAM" id="SSF51445">
    <property type="entry name" value="(Trans)glycosidases"/>
    <property type="match status" value="1"/>
</dbReference>
<feature type="binding site" evidence="3">
    <location>
        <position position="451"/>
    </location>
    <ligand>
        <name>substrate</name>
    </ligand>
</feature>
<feature type="domain" description="Glycosyl hydrolase family 13 catalytic" evidence="4">
    <location>
        <begin position="76"/>
        <end position="432"/>
    </location>
</feature>
<dbReference type="InterPro" id="IPR006047">
    <property type="entry name" value="GH13_cat_dom"/>
</dbReference>
<proteinExistence type="predicted"/>
<dbReference type="GO" id="GO:0005975">
    <property type="term" value="P:carbohydrate metabolic process"/>
    <property type="evidence" value="ECO:0007669"/>
    <property type="project" value="InterPro"/>
</dbReference>
<feature type="binding site" evidence="3">
    <location>
        <position position="104"/>
    </location>
    <ligand>
        <name>substrate</name>
    </ligand>
</feature>